<reference evidence="2 3" key="1">
    <citation type="submission" date="2018-06" db="EMBL/GenBank/DDBJ databases">
        <title>Genomic Encyclopedia of Type Strains, Phase IV (KMG-IV): sequencing the most valuable type-strain genomes for metagenomic binning, comparative biology and taxonomic classification.</title>
        <authorList>
            <person name="Goeker M."/>
        </authorList>
    </citation>
    <scope>NUCLEOTIDE SEQUENCE [LARGE SCALE GENOMIC DNA]</scope>
    <source>
        <strain evidence="2 3">DSM 18048</strain>
    </source>
</reference>
<keyword evidence="1" id="KW-0812">Transmembrane</keyword>
<dbReference type="AlphaFoldDB" id="A0A318SEN6"/>
<proteinExistence type="predicted"/>
<evidence type="ECO:0000256" key="1">
    <source>
        <dbReference type="SAM" id="Phobius"/>
    </source>
</evidence>
<keyword evidence="3" id="KW-1185">Reference proteome</keyword>
<evidence type="ECO:0000313" key="2">
    <source>
        <dbReference type="EMBL" id="PYE55002.1"/>
    </source>
</evidence>
<dbReference type="RefSeq" id="WP_146237211.1">
    <property type="nucleotide sequence ID" value="NZ_QJSX01000004.1"/>
</dbReference>
<evidence type="ECO:0000313" key="3">
    <source>
        <dbReference type="Proteomes" id="UP000248326"/>
    </source>
</evidence>
<dbReference type="EMBL" id="QJSX01000004">
    <property type="protein sequence ID" value="PYE55002.1"/>
    <property type="molecule type" value="Genomic_DNA"/>
</dbReference>
<organism evidence="2 3">
    <name type="scientific">Deinococcus yavapaiensis KR-236</name>
    <dbReference type="NCBI Taxonomy" id="694435"/>
    <lineage>
        <taxon>Bacteria</taxon>
        <taxon>Thermotogati</taxon>
        <taxon>Deinococcota</taxon>
        <taxon>Deinococci</taxon>
        <taxon>Deinococcales</taxon>
        <taxon>Deinococcaceae</taxon>
        <taxon>Deinococcus</taxon>
    </lineage>
</organism>
<keyword evidence="1" id="KW-1133">Transmembrane helix</keyword>
<feature type="transmembrane region" description="Helical" evidence="1">
    <location>
        <begin position="36"/>
        <end position="57"/>
    </location>
</feature>
<comment type="caution">
    <text evidence="2">The sequence shown here is derived from an EMBL/GenBank/DDBJ whole genome shotgun (WGS) entry which is preliminary data.</text>
</comment>
<protein>
    <submittedName>
        <fullName evidence="2">Uncharacterized protein</fullName>
    </submittedName>
</protein>
<accession>A0A318SEN6</accession>
<sequence length="67" mass="7549">MNNAVVGKALRITGIIFLVAVGIAMLWTLIQFGQALGQLLMLYVVLRIFMWIVEIFVELFKSLFGFA</sequence>
<name>A0A318SEN6_9DEIO</name>
<dbReference type="Proteomes" id="UP000248326">
    <property type="component" value="Unassembled WGS sequence"/>
</dbReference>
<gene>
    <name evidence="2" type="ORF">DES52_104276</name>
</gene>
<keyword evidence="1" id="KW-0472">Membrane</keyword>
<feature type="transmembrane region" description="Helical" evidence="1">
    <location>
        <begin position="12"/>
        <end position="30"/>
    </location>
</feature>